<dbReference type="Pfam" id="PF08238">
    <property type="entry name" value="Sel1"/>
    <property type="match status" value="5"/>
</dbReference>
<evidence type="ECO:0008006" key="4">
    <source>
        <dbReference type="Google" id="ProtNLM"/>
    </source>
</evidence>
<feature type="chain" id="PRO_5005544071" description="Sel1 repeat family protein" evidence="1">
    <location>
        <begin position="19"/>
        <end position="260"/>
    </location>
</feature>
<evidence type="ECO:0000313" key="3">
    <source>
        <dbReference type="Proteomes" id="UP000036959"/>
    </source>
</evidence>
<sequence>MMKRALSIGASVIVVAYAAAMFTAARTPTRDIDEWRVRALSTHDRTSMTKLRVASWAGNDAAALALGAVLVGGHDARHVREGIGWLERSADHGDADAQLLLGRVYFEGAAGAPPDYAQSRRWLERAARTLPATPALHDDDDHEGHAPLAGAQAAYWLASIHRNGYGVARDANEGVRWLTLAARHGVPQAQFQLANVYRERGNDAQALSWLERSAHAELPEANLALAIAYRNGEMGLRPDDDRYWNYVKETLHDYKHRVQP</sequence>
<feature type="signal peptide" evidence="1">
    <location>
        <begin position="1"/>
        <end position="18"/>
    </location>
</feature>
<dbReference type="InterPro" id="IPR006597">
    <property type="entry name" value="Sel1-like"/>
</dbReference>
<name>A0A0L0MAN4_9BURK</name>
<dbReference type="InterPro" id="IPR050767">
    <property type="entry name" value="Sel1_AlgK"/>
</dbReference>
<dbReference type="Gene3D" id="1.25.40.10">
    <property type="entry name" value="Tetratricopeptide repeat domain"/>
    <property type="match status" value="2"/>
</dbReference>
<dbReference type="EMBL" id="LFJJ01000166">
    <property type="protein sequence ID" value="KND58974.1"/>
    <property type="molecule type" value="Genomic_DNA"/>
</dbReference>
<dbReference type="Proteomes" id="UP000036959">
    <property type="component" value="Unassembled WGS sequence"/>
</dbReference>
<dbReference type="SUPFAM" id="SSF81901">
    <property type="entry name" value="HCP-like"/>
    <property type="match status" value="2"/>
</dbReference>
<evidence type="ECO:0000313" key="2">
    <source>
        <dbReference type="EMBL" id="KND58974.1"/>
    </source>
</evidence>
<keyword evidence="1" id="KW-0732">Signal</keyword>
<dbReference type="OrthoDB" id="8589804at2"/>
<dbReference type="AlphaFoldDB" id="A0A0L0MAN4"/>
<organism evidence="2 3">
    <name type="scientific">Candidatus Burkholderia verschuerenii</name>
    <dbReference type="NCBI Taxonomy" id="242163"/>
    <lineage>
        <taxon>Bacteria</taxon>
        <taxon>Pseudomonadati</taxon>
        <taxon>Pseudomonadota</taxon>
        <taxon>Betaproteobacteria</taxon>
        <taxon>Burkholderiales</taxon>
        <taxon>Burkholderiaceae</taxon>
        <taxon>Burkholderia</taxon>
    </lineage>
</organism>
<dbReference type="InterPro" id="IPR011990">
    <property type="entry name" value="TPR-like_helical_dom_sf"/>
</dbReference>
<proteinExistence type="predicted"/>
<dbReference type="SMART" id="SM00671">
    <property type="entry name" value="SEL1"/>
    <property type="match status" value="3"/>
</dbReference>
<evidence type="ECO:0000256" key="1">
    <source>
        <dbReference type="SAM" id="SignalP"/>
    </source>
</evidence>
<protein>
    <recommendedName>
        <fullName evidence="4">Sel1 repeat family protein</fullName>
    </recommendedName>
</protein>
<reference evidence="3" key="1">
    <citation type="submission" date="2015-06" db="EMBL/GenBank/DDBJ databases">
        <title>Comparative genomics of Burkholderia leaf nodule symbionts.</title>
        <authorList>
            <person name="Carlier A."/>
            <person name="Eberl L."/>
            <person name="Pinto-Carbo M."/>
        </authorList>
    </citation>
    <scope>NUCLEOTIDE SEQUENCE [LARGE SCALE GENOMIC DNA]</scope>
    <source>
        <strain evidence="3">UZHbot4</strain>
    </source>
</reference>
<dbReference type="RefSeq" id="WP_050455124.1">
    <property type="nucleotide sequence ID" value="NZ_LFJJ01000166.1"/>
</dbReference>
<dbReference type="PATRIC" id="fig|242163.4.peg.1936"/>
<keyword evidence="3" id="KW-1185">Reference proteome</keyword>
<dbReference type="PANTHER" id="PTHR11102">
    <property type="entry name" value="SEL-1-LIKE PROTEIN"/>
    <property type="match status" value="1"/>
</dbReference>
<accession>A0A0L0MAN4</accession>
<gene>
    <name evidence="2" type="ORF">BVER_03945c</name>
</gene>
<dbReference type="PANTHER" id="PTHR11102:SF160">
    <property type="entry name" value="ERAD-ASSOCIATED E3 UBIQUITIN-PROTEIN LIGASE COMPONENT HRD3"/>
    <property type="match status" value="1"/>
</dbReference>
<comment type="caution">
    <text evidence="2">The sequence shown here is derived from an EMBL/GenBank/DDBJ whole genome shotgun (WGS) entry which is preliminary data.</text>
</comment>